<name>A0A2P7N1C2_9CYAN</name>
<dbReference type="Pfam" id="PF05670">
    <property type="entry name" value="NFACT-R_1"/>
    <property type="match status" value="1"/>
</dbReference>
<evidence type="ECO:0000256" key="1">
    <source>
        <dbReference type="SAM" id="MobiDB-lite"/>
    </source>
</evidence>
<dbReference type="PANTHER" id="PTHR15239:SF6">
    <property type="entry name" value="RIBOSOME QUALITY CONTROL COMPLEX SUBUNIT NEMF"/>
    <property type="match status" value="1"/>
</dbReference>
<keyword evidence="4" id="KW-1185">Reference proteome</keyword>
<protein>
    <recommendedName>
        <fullName evidence="2">NFACT RNA-binding domain-containing protein</fullName>
    </recommendedName>
</protein>
<dbReference type="GO" id="GO:0072344">
    <property type="term" value="P:rescue of stalled ribosome"/>
    <property type="evidence" value="ECO:0007669"/>
    <property type="project" value="TreeGrafter"/>
</dbReference>
<dbReference type="Pfam" id="PF05833">
    <property type="entry name" value="NFACT_N"/>
    <property type="match status" value="1"/>
</dbReference>
<dbReference type="GO" id="GO:0043023">
    <property type="term" value="F:ribosomal large subunit binding"/>
    <property type="evidence" value="ECO:0007669"/>
    <property type="project" value="TreeGrafter"/>
</dbReference>
<dbReference type="Proteomes" id="UP000243002">
    <property type="component" value="Unassembled WGS sequence"/>
</dbReference>
<comment type="caution">
    <text evidence="3">The sequence shown here is derived from an EMBL/GenBank/DDBJ whole genome shotgun (WGS) entry which is preliminary data.</text>
</comment>
<feature type="domain" description="NFACT RNA-binding" evidence="2">
    <location>
        <begin position="452"/>
        <end position="538"/>
    </location>
</feature>
<sequence>MSPCQAVSPSRLQAVDVTTLRAVLAEWRPLLLPSRFEKAQQASPQALQIGLRSLSGSHWLEISWQAEAARLHTIPPPPRQGDGSTLAQQLQHGLRGLALVEIQQQGWERVVELGFARRPGEPVLRWLVVELMGRHSNLLLLDADRQVVALARQVKPQQSRLRPIGTGDPYQPPPPLAGEPPRLEESFESWQRRLRLVPLPLQQALRDAYQGISPALLRQLLPYGWGELSVDSISPEQWQQLWQGWRQWLEAVQMGRFSWQLEPAGYRCWAGSSGDTPAANPALAINQGMAAYFSEHLGAQLLVQQRQQLQHRLQATVERESRQASEQQALLDAVPEGEALQRRADALLSQLQPSRQCIEEAQKLYKTARKRRRSVAAITPRLEQHRQRLASLEASLTYLEQADSLEQVGSLVAELEALLAERGQRKPAGGRQRRRAGVIEGVPQPLELHTPSGLPVQIGRNHRQNEWIAFRQARRGDLWFHAQELPGSHVVLKSSERLASDADLQAAADLASHYSRGRGNRRVPVVMVPTEELQRIPGAAPGTVRHRGGSVLWGEPQRALSLLMEQKR</sequence>
<dbReference type="EMBL" id="PXXO01000001">
    <property type="protein sequence ID" value="PSJ07275.1"/>
    <property type="molecule type" value="Genomic_DNA"/>
</dbReference>
<gene>
    <name evidence="3" type="ORF">C7K55_00555</name>
</gene>
<dbReference type="InterPro" id="IPR051608">
    <property type="entry name" value="RQC_Subunit_NEMF"/>
</dbReference>
<reference evidence="3 4" key="1">
    <citation type="journal article" date="2018" name="Environ. Microbiol.">
        <title>Ecological and genomic features of two widespread freshwater picocyanobacteria.</title>
        <authorList>
            <person name="Cabello-Yeves P.J."/>
            <person name="Picazo A."/>
            <person name="Camacho A."/>
            <person name="Callieri C."/>
            <person name="Rosselli R."/>
            <person name="Roda-Garcia J.J."/>
            <person name="Coutinho F.H."/>
            <person name="Rodriguez-Valera F."/>
        </authorList>
    </citation>
    <scope>NUCLEOTIDE SEQUENCE [LARGE SCALE GENOMIC DNA]</scope>
    <source>
        <strain evidence="3 4">Tous</strain>
    </source>
</reference>
<dbReference type="GO" id="GO:1990112">
    <property type="term" value="C:RQC complex"/>
    <property type="evidence" value="ECO:0007669"/>
    <property type="project" value="TreeGrafter"/>
</dbReference>
<feature type="region of interest" description="Disordered" evidence="1">
    <location>
        <begin position="160"/>
        <end position="181"/>
    </location>
</feature>
<evidence type="ECO:0000313" key="4">
    <source>
        <dbReference type="Proteomes" id="UP000243002"/>
    </source>
</evidence>
<organism evidence="3 4">
    <name type="scientific">Cyanobium usitatum str. Tous</name>
    <dbReference type="NCBI Taxonomy" id="2116684"/>
    <lineage>
        <taxon>Bacteria</taxon>
        <taxon>Bacillati</taxon>
        <taxon>Cyanobacteriota</taxon>
        <taxon>Cyanophyceae</taxon>
        <taxon>Synechococcales</taxon>
        <taxon>Prochlorococcaceae</taxon>
        <taxon>Cyanobium</taxon>
    </lineage>
</organism>
<dbReference type="PANTHER" id="PTHR15239">
    <property type="entry name" value="NUCLEAR EXPORT MEDIATOR FACTOR NEMF"/>
    <property type="match status" value="1"/>
</dbReference>
<dbReference type="OrthoDB" id="9766163at2"/>
<evidence type="ECO:0000259" key="2">
    <source>
        <dbReference type="Pfam" id="PF05670"/>
    </source>
</evidence>
<dbReference type="Gene3D" id="2.30.310.10">
    <property type="entry name" value="ibrinogen binding protein from staphylococcus aureus domain"/>
    <property type="match status" value="1"/>
</dbReference>
<dbReference type="GO" id="GO:0000049">
    <property type="term" value="F:tRNA binding"/>
    <property type="evidence" value="ECO:0007669"/>
    <property type="project" value="TreeGrafter"/>
</dbReference>
<dbReference type="AlphaFoldDB" id="A0A2P7N1C2"/>
<dbReference type="InterPro" id="IPR008532">
    <property type="entry name" value="NFACT_RNA-bd"/>
</dbReference>
<accession>A0A2P7N1C2</accession>
<proteinExistence type="predicted"/>
<evidence type="ECO:0000313" key="3">
    <source>
        <dbReference type="EMBL" id="PSJ07275.1"/>
    </source>
</evidence>